<dbReference type="Proteomes" id="UP000574761">
    <property type="component" value="Unassembled WGS sequence"/>
</dbReference>
<feature type="chain" id="PRO_5031490084" description="Tlde1 domain-containing protein" evidence="2">
    <location>
        <begin position="20"/>
        <end position="372"/>
    </location>
</feature>
<evidence type="ECO:0000256" key="1">
    <source>
        <dbReference type="SAM" id="MobiDB-lite"/>
    </source>
</evidence>
<protein>
    <recommendedName>
        <fullName evidence="3">Tlde1 domain-containing protein</fullName>
    </recommendedName>
</protein>
<keyword evidence="2" id="KW-0732">Signal</keyword>
<dbReference type="EMBL" id="JACIEE010000001">
    <property type="protein sequence ID" value="MBB3975313.1"/>
    <property type="molecule type" value="Genomic_DNA"/>
</dbReference>
<evidence type="ECO:0000313" key="4">
    <source>
        <dbReference type="EMBL" id="MBB3975313.1"/>
    </source>
</evidence>
<accession>A0A7W6D8T5</accession>
<feature type="region of interest" description="Disordered" evidence="1">
    <location>
        <begin position="171"/>
        <end position="220"/>
    </location>
</feature>
<dbReference type="InterPro" id="IPR021225">
    <property type="entry name" value="Tlde1_dom"/>
</dbReference>
<name>A0A7W6D8T5_9HYPH</name>
<sequence length="372" mass="39923">MLVAALAACLSVAAGVWVAGALATVQTAASPAAAAKQGRLQASLDMQKPVHKAPVERNIRVKKFSRLSKTPADQLWPAGLTVAVIKDHYDRRAVLAAAKIERETARTAKAYALAGSSRAEASTMAGTVAAANVVVQPSMVSALVDPGTARQALDKPFNLVLPEEAAELGLPDTIPLPETRPRRLAKVDDAETDRKAAKPAAARELAYASPSQLKDDDEVRETRPGLFGDFGRKARGRTAYYDISAGIVHLPNGERLEAHSGIGKMRDNPRYAHMQMRGPTPPGTFKLTMREKRFHGVEALRMTSVDGRHPLGRTGLLTHSYLLGPNGNSHGCVAFRNYPRFLSAFKRGEIDTLVVVPSIGSSKLASLFGKRI</sequence>
<evidence type="ECO:0000259" key="3">
    <source>
        <dbReference type="Pfam" id="PF10908"/>
    </source>
</evidence>
<organism evidence="4 5">
    <name type="scientific">Mycoplana azooxidifex</name>
    <dbReference type="NCBI Taxonomy" id="1636188"/>
    <lineage>
        <taxon>Bacteria</taxon>
        <taxon>Pseudomonadati</taxon>
        <taxon>Pseudomonadota</taxon>
        <taxon>Alphaproteobacteria</taxon>
        <taxon>Hyphomicrobiales</taxon>
        <taxon>Rhizobiaceae</taxon>
        <taxon>Mycoplana</taxon>
    </lineage>
</organism>
<evidence type="ECO:0000256" key="2">
    <source>
        <dbReference type="SAM" id="SignalP"/>
    </source>
</evidence>
<dbReference type="AlphaFoldDB" id="A0A7W6D8T5"/>
<gene>
    <name evidence="4" type="ORF">GGQ64_000489</name>
</gene>
<dbReference type="RefSeq" id="WP_246422235.1">
    <property type="nucleotide sequence ID" value="NZ_JACIEE010000001.1"/>
</dbReference>
<feature type="domain" description="Tlde1" evidence="3">
    <location>
        <begin position="255"/>
        <end position="358"/>
    </location>
</feature>
<comment type="caution">
    <text evidence="4">The sequence shown here is derived from an EMBL/GenBank/DDBJ whole genome shotgun (WGS) entry which is preliminary data.</text>
</comment>
<reference evidence="4 5" key="1">
    <citation type="submission" date="2020-08" db="EMBL/GenBank/DDBJ databases">
        <title>Genomic Encyclopedia of Type Strains, Phase IV (KMG-IV): sequencing the most valuable type-strain genomes for metagenomic binning, comparative biology and taxonomic classification.</title>
        <authorList>
            <person name="Goeker M."/>
        </authorList>
    </citation>
    <scope>NUCLEOTIDE SEQUENCE [LARGE SCALE GENOMIC DNA]</scope>
    <source>
        <strain evidence="4 5">DSM 100211</strain>
    </source>
</reference>
<feature type="compositionally biased region" description="Basic and acidic residues" evidence="1">
    <location>
        <begin position="179"/>
        <end position="196"/>
    </location>
</feature>
<evidence type="ECO:0000313" key="5">
    <source>
        <dbReference type="Proteomes" id="UP000574761"/>
    </source>
</evidence>
<keyword evidence="5" id="KW-1185">Reference proteome</keyword>
<proteinExistence type="predicted"/>
<feature type="compositionally biased region" description="Low complexity" evidence="1">
    <location>
        <begin position="198"/>
        <end position="208"/>
    </location>
</feature>
<feature type="signal peptide" evidence="2">
    <location>
        <begin position="1"/>
        <end position="19"/>
    </location>
</feature>
<dbReference type="Pfam" id="PF10908">
    <property type="entry name" value="Tlde1_dom"/>
    <property type="match status" value="1"/>
</dbReference>